<proteinExistence type="predicted"/>
<accession>A0ACC0W0G7</accession>
<reference evidence="1 2" key="1">
    <citation type="journal article" date="2022" name="bioRxiv">
        <title>The genome of the oomycete Peronosclerospora sorghi, a cosmopolitan pathogen of maize and sorghum, is inflated with dispersed pseudogenes.</title>
        <authorList>
            <person name="Fletcher K."/>
            <person name="Martin F."/>
            <person name="Isakeit T."/>
            <person name="Cavanaugh K."/>
            <person name="Magill C."/>
            <person name="Michelmore R."/>
        </authorList>
    </citation>
    <scope>NUCLEOTIDE SEQUENCE [LARGE SCALE GENOMIC DNA]</scope>
    <source>
        <strain evidence="1">P6</strain>
    </source>
</reference>
<sequence>MKGTSKDEHSEGSHGRDHPKHSEYHGEGDDRGQDEGKKKSTHCPVLIERAGACETSKLSGKGLRVTIVASHWYKKVVHPLVEACSSELLAKGVAIDDLHVVEVAGAFELPYTAARLIEYKDTNRRPDAVICVGCIVKDSTNMCETLSEAVAHGIMHLNVTSSTPVIYGVLSCDSGSQAHSCAEKRSCGGIEEDHKCNHGVAWAQSALQMAHLKRCASVKEMERCSCVSCESRSRSKSGDHKKTEKYESGCNCAVCSGEKTVQTTSPSSEHTTTKEESIRVTPSEPIKHEKSSSSGSLAHGKCAKCGSPGDSCKCGLLH</sequence>
<evidence type="ECO:0000313" key="1">
    <source>
        <dbReference type="EMBL" id="KAI9912293.1"/>
    </source>
</evidence>
<protein>
    <submittedName>
        <fullName evidence="1">Uncharacterized protein</fullName>
    </submittedName>
</protein>
<dbReference type="Proteomes" id="UP001163321">
    <property type="component" value="Chromosome 5"/>
</dbReference>
<organism evidence="1 2">
    <name type="scientific">Peronosclerospora sorghi</name>
    <dbReference type="NCBI Taxonomy" id="230839"/>
    <lineage>
        <taxon>Eukaryota</taxon>
        <taxon>Sar</taxon>
        <taxon>Stramenopiles</taxon>
        <taxon>Oomycota</taxon>
        <taxon>Peronosporomycetes</taxon>
        <taxon>Peronosporales</taxon>
        <taxon>Peronosporaceae</taxon>
        <taxon>Peronosclerospora</taxon>
    </lineage>
</organism>
<gene>
    <name evidence="1" type="ORF">PsorP6_008996</name>
</gene>
<evidence type="ECO:0000313" key="2">
    <source>
        <dbReference type="Proteomes" id="UP001163321"/>
    </source>
</evidence>
<name>A0ACC0W0G7_9STRA</name>
<comment type="caution">
    <text evidence="1">The sequence shown here is derived from an EMBL/GenBank/DDBJ whole genome shotgun (WGS) entry which is preliminary data.</text>
</comment>
<keyword evidence="2" id="KW-1185">Reference proteome</keyword>
<dbReference type="EMBL" id="CM047584">
    <property type="protein sequence ID" value="KAI9912293.1"/>
    <property type="molecule type" value="Genomic_DNA"/>
</dbReference>